<dbReference type="InterPro" id="IPR050294">
    <property type="entry name" value="RnfB_subfamily"/>
</dbReference>
<evidence type="ECO:0000256" key="4">
    <source>
        <dbReference type="ARBA" id="ARBA00022485"/>
    </source>
</evidence>
<dbReference type="InterPro" id="IPR017896">
    <property type="entry name" value="4Fe4S_Fe-S-bd"/>
</dbReference>
<dbReference type="InterPro" id="IPR000813">
    <property type="entry name" value="7Fe_ferredoxin"/>
</dbReference>
<feature type="domain" description="4Fe-4S ferredoxin-type" evidence="10">
    <location>
        <begin position="31"/>
        <end position="60"/>
    </location>
</feature>
<evidence type="ECO:0000256" key="3">
    <source>
        <dbReference type="ARBA" id="ARBA00022448"/>
    </source>
</evidence>
<reference evidence="11" key="1">
    <citation type="journal article" date="2021" name="Int. J. Syst. Evol. Microbiol.">
        <title>Bradyrhizobium septentrionale sp. nov. (sv. septentrionale) and Bradyrhizobium quebecense sp. nov. (sv. septentrionale) associated with legumes native to Canada possess rearranged symbiosis genes and numerous insertion sequences.</title>
        <authorList>
            <person name="Bromfield E.S.P."/>
            <person name="Cloutier S."/>
        </authorList>
    </citation>
    <scope>NUCLEOTIDE SEQUENCE</scope>
    <source>
        <strain evidence="11">5S5</strain>
    </source>
</reference>
<name>A0ABZ2P5V1_9BRAD</name>
<keyword evidence="4 9" id="KW-0004">4Fe-4S</keyword>
<keyword evidence="8 9" id="KW-0411">Iron-sulfur</keyword>
<dbReference type="PROSITE" id="PS00198">
    <property type="entry name" value="4FE4S_FER_1"/>
    <property type="match status" value="1"/>
</dbReference>
<comment type="cofactor">
    <cofactor evidence="1">
        <name>[3Fe-4S] cluster</name>
        <dbReference type="ChEBI" id="CHEBI:21137"/>
    </cofactor>
</comment>
<dbReference type="SUPFAM" id="SSF54862">
    <property type="entry name" value="4Fe-4S ferredoxins"/>
    <property type="match status" value="1"/>
</dbReference>
<gene>
    <name evidence="11" type="ORF">WDK88_11495</name>
</gene>
<dbReference type="EMBL" id="CP147711">
    <property type="protein sequence ID" value="WXC82158.1"/>
    <property type="molecule type" value="Genomic_DNA"/>
</dbReference>
<dbReference type="InterPro" id="IPR017900">
    <property type="entry name" value="4Fe4S_Fe_S_CS"/>
</dbReference>
<comment type="function">
    <text evidence="9">Ferredoxins are iron-sulfur proteins that transfer electrons in a wide variety of metabolic reactions.</text>
</comment>
<dbReference type="PANTHER" id="PTHR42859:SF2">
    <property type="entry name" value="FERREDOXIN"/>
    <property type="match status" value="1"/>
</dbReference>
<evidence type="ECO:0000256" key="7">
    <source>
        <dbReference type="ARBA" id="ARBA00023004"/>
    </source>
</evidence>
<proteinExistence type="predicted"/>
<dbReference type="Gene3D" id="3.30.70.20">
    <property type="match status" value="1"/>
</dbReference>
<evidence type="ECO:0000256" key="1">
    <source>
        <dbReference type="ARBA" id="ARBA00001927"/>
    </source>
</evidence>
<dbReference type="Pfam" id="PF00037">
    <property type="entry name" value="Fer4"/>
    <property type="match status" value="1"/>
</dbReference>
<keyword evidence="3 9" id="KW-0813">Transport</keyword>
<dbReference type="PANTHER" id="PTHR42859">
    <property type="entry name" value="OXIDOREDUCTASE"/>
    <property type="match status" value="1"/>
</dbReference>
<organism evidence="11 12">
    <name type="scientific">Bradyrhizobium septentrionale</name>
    <dbReference type="NCBI Taxonomy" id="1404411"/>
    <lineage>
        <taxon>Bacteria</taxon>
        <taxon>Pseudomonadati</taxon>
        <taxon>Pseudomonadota</taxon>
        <taxon>Alphaproteobacteria</taxon>
        <taxon>Hyphomicrobiales</taxon>
        <taxon>Nitrobacteraceae</taxon>
        <taxon>Bradyrhizobium</taxon>
    </lineage>
</organism>
<dbReference type="PROSITE" id="PS51379">
    <property type="entry name" value="4FE4S_FER_2"/>
    <property type="match status" value="2"/>
</dbReference>
<keyword evidence="12" id="KW-1185">Reference proteome</keyword>
<accession>A0ABZ2P5V1</accession>
<evidence type="ECO:0000256" key="9">
    <source>
        <dbReference type="RuleBase" id="RU365098"/>
    </source>
</evidence>
<keyword evidence="5 9" id="KW-0479">Metal-binding</keyword>
<keyword evidence="7 9" id="KW-0408">Iron</keyword>
<evidence type="ECO:0000313" key="12">
    <source>
        <dbReference type="Proteomes" id="UP001432046"/>
    </source>
</evidence>
<dbReference type="PRINTS" id="PR00354">
    <property type="entry name" value="7FE8SFRDOXIN"/>
</dbReference>
<evidence type="ECO:0000256" key="2">
    <source>
        <dbReference type="ARBA" id="ARBA00001966"/>
    </source>
</evidence>
<dbReference type="Proteomes" id="UP001432046">
    <property type="component" value="Chromosome"/>
</dbReference>
<evidence type="ECO:0000256" key="5">
    <source>
        <dbReference type="ARBA" id="ARBA00022723"/>
    </source>
</evidence>
<sequence>MAVVVTDNCRDCRFTECVTVCPVSCFHFDDVMVYVDPELCIDCRACMTACPVMAIYDVDDLPESKHEWISINAERSKTLPPILTKHDPLPSAEGRKLAMGF</sequence>
<reference evidence="11" key="2">
    <citation type="submission" date="2024-03" db="EMBL/GenBank/DDBJ databases">
        <authorList>
            <person name="Bromfield E.S.P."/>
            <person name="Cloutier S."/>
        </authorList>
    </citation>
    <scope>NUCLEOTIDE SEQUENCE</scope>
    <source>
        <strain evidence="11">5S5</strain>
    </source>
</reference>
<evidence type="ECO:0000256" key="8">
    <source>
        <dbReference type="ARBA" id="ARBA00023014"/>
    </source>
</evidence>
<evidence type="ECO:0000313" key="11">
    <source>
        <dbReference type="EMBL" id="WXC82158.1"/>
    </source>
</evidence>
<protein>
    <recommendedName>
        <fullName evidence="9">Ferredoxin</fullName>
    </recommendedName>
</protein>
<comment type="cofactor">
    <cofactor evidence="2 9">
        <name>[4Fe-4S] cluster</name>
        <dbReference type="ChEBI" id="CHEBI:49883"/>
    </cofactor>
</comment>
<keyword evidence="6 9" id="KW-0249">Electron transport</keyword>
<dbReference type="RefSeq" id="WP_338834487.1">
    <property type="nucleotide sequence ID" value="NZ_CP147711.1"/>
</dbReference>
<evidence type="ECO:0000256" key="6">
    <source>
        <dbReference type="ARBA" id="ARBA00022982"/>
    </source>
</evidence>
<feature type="domain" description="4Fe-4S ferredoxin-type" evidence="10">
    <location>
        <begin position="1"/>
        <end position="30"/>
    </location>
</feature>
<evidence type="ECO:0000259" key="10">
    <source>
        <dbReference type="PROSITE" id="PS51379"/>
    </source>
</evidence>